<dbReference type="RefSeq" id="WP_089772792.1">
    <property type="nucleotide sequence ID" value="NZ_FNTX01000001.1"/>
</dbReference>
<dbReference type="InterPro" id="IPR036412">
    <property type="entry name" value="HAD-like_sf"/>
</dbReference>
<dbReference type="SFLD" id="SFLDG01129">
    <property type="entry name" value="C1.5:_HAD__Beta-PGM__Phosphata"/>
    <property type="match status" value="1"/>
</dbReference>
<dbReference type="AlphaFoldDB" id="A0A1H5HQ49"/>
<dbReference type="NCBIfam" id="TIGR01428">
    <property type="entry name" value="HAD_type_II"/>
    <property type="match status" value="1"/>
</dbReference>
<evidence type="ECO:0000313" key="2">
    <source>
        <dbReference type="EMBL" id="SEE29950.1"/>
    </source>
</evidence>
<organism evidence="2 3">
    <name type="scientific">Ruania alba</name>
    <dbReference type="NCBI Taxonomy" id="648782"/>
    <lineage>
        <taxon>Bacteria</taxon>
        <taxon>Bacillati</taxon>
        <taxon>Actinomycetota</taxon>
        <taxon>Actinomycetes</taxon>
        <taxon>Micrococcales</taxon>
        <taxon>Ruaniaceae</taxon>
        <taxon>Ruania</taxon>
    </lineage>
</organism>
<dbReference type="EMBL" id="FNTX01000001">
    <property type="protein sequence ID" value="SEE29950.1"/>
    <property type="molecule type" value="Genomic_DNA"/>
</dbReference>
<evidence type="ECO:0000313" key="3">
    <source>
        <dbReference type="Proteomes" id="UP000199220"/>
    </source>
</evidence>
<dbReference type="GO" id="GO:0019120">
    <property type="term" value="F:hydrolase activity, acting on acid halide bonds, in C-halide compounds"/>
    <property type="evidence" value="ECO:0007669"/>
    <property type="project" value="InterPro"/>
</dbReference>
<dbReference type="PANTHER" id="PTHR43316">
    <property type="entry name" value="HYDROLASE, HALOACID DELAHOGENASE-RELATED"/>
    <property type="match status" value="1"/>
</dbReference>
<name>A0A1H5HQ49_9MICO</name>
<proteinExistence type="predicted"/>
<evidence type="ECO:0000256" key="1">
    <source>
        <dbReference type="ARBA" id="ARBA00022801"/>
    </source>
</evidence>
<sequence length="221" mass="24813">MSTRPRYLTFDCYGTLTAFGMSAATREIFAGRVPGEQMEEFLEWFSVYRGDEVMGDWRPYREIITRALVRAARRVGVEATDTDADQIYEQVPTWGPHPDVPDGLVTLAEQYRLVILTNAADEQISGNVGQLGAPFHAVITAEQARAYKPRLQAFEHMLTELDCAPSEVVHVSASPRYDLQPATDLGITQTVYLNRGYEPSAPYYHRYEVSSLTELAEVLEG</sequence>
<dbReference type="InterPro" id="IPR006328">
    <property type="entry name" value="2-HAD"/>
</dbReference>
<keyword evidence="3" id="KW-1185">Reference proteome</keyword>
<protein>
    <submittedName>
        <fullName evidence="2">2-haloacid dehalogenase</fullName>
    </submittedName>
</protein>
<dbReference type="InterPro" id="IPR023214">
    <property type="entry name" value="HAD_sf"/>
</dbReference>
<dbReference type="NCBIfam" id="TIGR01493">
    <property type="entry name" value="HAD-SF-IA-v2"/>
    <property type="match status" value="1"/>
</dbReference>
<dbReference type="PRINTS" id="PR00413">
    <property type="entry name" value="HADHALOGNASE"/>
</dbReference>
<keyword evidence="1" id="KW-0378">Hydrolase</keyword>
<dbReference type="Pfam" id="PF00702">
    <property type="entry name" value="Hydrolase"/>
    <property type="match status" value="1"/>
</dbReference>
<reference evidence="3" key="1">
    <citation type="submission" date="2016-10" db="EMBL/GenBank/DDBJ databases">
        <authorList>
            <person name="Varghese N."/>
            <person name="Submissions S."/>
        </authorList>
    </citation>
    <scope>NUCLEOTIDE SEQUENCE [LARGE SCALE GENOMIC DNA]</scope>
    <source>
        <strain evidence="3">DSM 21368</strain>
    </source>
</reference>
<dbReference type="InterPro" id="IPR051540">
    <property type="entry name" value="S-2-haloacid_dehalogenase"/>
</dbReference>
<dbReference type="SUPFAM" id="SSF56784">
    <property type="entry name" value="HAD-like"/>
    <property type="match status" value="1"/>
</dbReference>
<gene>
    <name evidence="2" type="ORF">SAMN04488554_2028</name>
</gene>
<dbReference type="STRING" id="648782.SAMN04488554_2028"/>
<dbReference type="OrthoDB" id="3774052at2"/>
<accession>A0A1H5HQ49</accession>
<dbReference type="Gene3D" id="1.10.150.750">
    <property type="match status" value="1"/>
</dbReference>
<dbReference type="Proteomes" id="UP000199220">
    <property type="component" value="Unassembled WGS sequence"/>
</dbReference>
<dbReference type="SFLD" id="SFLDS00003">
    <property type="entry name" value="Haloacid_Dehalogenase"/>
    <property type="match status" value="1"/>
</dbReference>
<dbReference type="Gene3D" id="3.40.50.1000">
    <property type="entry name" value="HAD superfamily/HAD-like"/>
    <property type="match status" value="1"/>
</dbReference>
<dbReference type="InterPro" id="IPR006439">
    <property type="entry name" value="HAD-SF_hydro_IA"/>
</dbReference>
<dbReference type="PANTHER" id="PTHR43316:SF9">
    <property type="entry name" value="ACID DEHALOGENASE, PUTATIVE (AFU_ORTHOLOGUE AFUA_6G14460)-RELATED"/>
    <property type="match status" value="1"/>
</dbReference>